<evidence type="ECO:0000313" key="6">
    <source>
        <dbReference type="Proteomes" id="UP001153069"/>
    </source>
</evidence>
<dbReference type="InterPro" id="IPR052420">
    <property type="entry name" value="Espin/Espin-like"/>
</dbReference>
<dbReference type="GO" id="GO:0051017">
    <property type="term" value="P:actin filament bundle assembly"/>
    <property type="evidence" value="ECO:0007669"/>
    <property type="project" value="TreeGrafter"/>
</dbReference>
<proteinExistence type="predicted"/>
<dbReference type="GO" id="GO:0005737">
    <property type="term" value="C:cytoplasm"/>
    <property type="evidence" value="ECO:0007669"/>
    <property type="project" value="TreeGrafter"/>
</dbReference>
<feature type="region of interest" description="Disordered" evidence="4">
    <location>
        <begin position="232"/>
        <end position="321"/>
    </location>
</feature>
<sequence>MPYNRVYNAEPREGDLQSTFDDSSVYGILRSNNERSLSTVTSALEVDYDKNITDLYQAITNCDWDGAIDASTRRPQEGRTWVVRHYDEEGDEAKGEIMWRFLPIHSASARQPPREVVSALLKAYPDGAKCVDDQGMYALHYACGNQAHRDVIRMLLVAYPGAASMQDPNGMLPLHYLACWGPSEVSIMDLVLVAHRQAVHARDADGNTPLDLAMEGDYDERDEVVNVIKKWQSSTNTKPASSAHSHASTSSRRSSPQASSPRRRGGDTHVNIFAERRDEDTRDTRNSSVLRSNDSGLSGGRTPPHISTTEPHQSPTSTSTPFLVGRLKDEITVLKDRLKESKWELAAQKNMENEASLKQKVAALEKKVSRQQDELELTREELDEVQNELETKEDFLQKRTKQLEETERKLKEALEERVGLRITLTDLMEQHEKFKKKSDFMNDRLGSLSASLQSMMDQHKTVLKAMRDREYAWKKSAVDRKEQLKILMSLESEVESDDSLEASLDKTNKEMEAIAAIIAAARN</sequence>
<dbReference type="Gene3D" id="1.25.40.20">
    <property type="entry name" value="Ankyrin repeat-containing domain"/>
    <property type="match status" value="1"/>
</dbReference>
<keyword evidence="3" id="KW-0175">Coiled coil</keyword>
<evidence type="ECO:0000256" key="3">
    <source>
        <dbReference type="SAM" id="Coils"/>
    </source>
</evidence>
<evidence type="ECO:0000313" key="5">
    <source>
        <dbReference type="EMBL" id="CAB9524763.1"/>
    </source>
</evidence>
<keyword evidence="1" id="KW-0677">Repeat</keyword>
<keyword evidence="2" id="KW-0040">ANK repeat</keyword>
<gene>
    <name evidence="5" type="ORF">SEMRO_1582_G283870.1</name>
</gene>
<feature type="compositionally biased region" description="Polar residues" evidence="4">
    <location>
        <begin position="305"/>
        <end position="321"/>
    </location>
</feature>
<protein>
    <submittedName>
        <fullName evidence="5">Uncharacterized protein</fullName>
    </submittedName>
</protein>
<dbReference type="Pfam" id="PF12796">
    <property type="entry name" value="Ank_2"/>
    <property type="match status" value="1"/>
</dbReference>
<dbReference type="GO" id="GO:0051015">
    <property type="term" value="F:actin filament binding"/>
    <property type="evidence" value="ECO:0007669"/>
    <property type="project" value="TreeGrafter"/>
</dbReference>
<dbReference type="InterPro" id="IPR002110">
    <property type="entry name" value="Ankyrin_rpt"/>
</dbReference>
<feature type="compositionally biased region" description="Polar residues" evidence="4">
    <location>
        <begin position="286"/>
        <end position="296"/>
    </location>
</feature>
<evidence type="ECO:0000256" key="4">
    <source>
        <dbReference type="SAM" id="MobiDB-lite"/>
    </source>
</evidence>
<reference evidence="5" key="1">
    <citation type="submission" date="2020-06" db="EMBL/GenBank/DDBJ databases">
        <authorList>
            <consortium name="Plant Systems Biology data submission"/>
        </authorList>
    </citation>
    <scope>NUCLEOTIDE SEQUENCE</scope>
    <source>
        <strain evidence="5">D6</strain>
    </source>
</reference>
<accession>A0A9N8EQ66</accession>
<keyword evidence="6" id="KW-1185">Reference proteome</keyword>
<evidence type="ECO:0000256" key="2">
    <source>
        <dbReference type="ARBA" id="ARBA00023043"/>
    </source>
</evidence>
<dbReference type="InterPro" id="IPR036770">
    <property type="entry name" value="Ankyrin_rpt-contain_sf"/>
</dbReference>
<dbReference type="AlphaFoldDB" id="A0A9N8EQ66"/>
<feature type="compositionally biased region" description="Low complexity" evidence="4">
    <location>
        <begin position="239"/>
        <end position="260"/>
    </location>
</feature>
<feature type="coiled-coil region" evidence="3">
    <location>
        <begin position="347"/>
        <end position="430"/>
    </location>
</feature>
<dbReference type="Proteomes" id="UP001153069">
    <property type="component" value="Unassembled WGS sequence"/>
</dbReference>
<dbReference type="OrthoDB" id="45020at2759"/>
<dbReference type="PANTHER" id="PTHR24153">
    <property type="entry name" value="ESPIN"/>
    <property type="match status" value="1"/>
</dbReference>
<evidence type="ECO:0000256" key="1">
    <source>
        <dbReference type="ARBA" id="ARBA00022737"/>
    </source>
</evidence>
<dbReference type="SUPFAM" id="SSF48403">
    <property type="entry name" value="Ankyrin repeat"/>
    <property type="match status" value="1"/>
</dbReference>
<feature type="compositionally biased region" description="Basic and acidic residues" evidence="4">
    <location>
        <begin position="274"/>
        <end position="285"/>
    </location>
</feature>
<organism evidence="5 6">
    <name type="scientific">Seminavis robusta</name>
    <dbReference type="NCBI Taxonomy" id="568900"/>
    <lineage>
        <taxon>Eukaryota</taxon>
        <taxon>Sar</taxon>
        <taxon>Stramenopiles</taxon>
        <taxon>Ochrophyta</taxon>
        <taxon>Bacillariophyta</taxon>
        <taxon>Bacillariophyceae</taxon>
        <taxon>Bacillariophycidae</taxon>
        <taxon>Naviculales</taxon>
        <taxon>Naviculaceae</taxon>
        <taxon>Seminavis</taxon>
    </lineage>
</organism>
<comment type="caution">
    <text evidence="5">The sequence shown here is derived from an EMBL/GenBank/DDBJ whole genome shotgun (WGS) entry which is preliminary data.</text>
</comment>
<dbReference type="EMBL" id="CAICTM010001580">
    <property type="protein sequence ID" value="CAB9524763.1"/>
    <property type="molecule type" value="Genomic_DNA"/>
</dbReference>
<name>A0A9N8EQ66_9STRA</name>
<dbReference type="PANTHER" id="PTHR24153:SF8">
    <property type="entry name" value="FORKED, ISOFORM F"/>
    <property type="match status" value="1"/>
</dbReference>